<dbReference type="Proteomes" id="UP000037822">
    <property type="component" value="Unassembled WGS sequence"/>
</dbReference>
<keyword evidence="3" id="KW-1185">Reference proteome</keyword>
<evidence type="ECO:0000256" key="1">
    <source>
        <dbReference type="SAM" id="MobiDB-lite"/>
    </source>
</evidence>
<feature type="region of interest" description="Disordered" evidence="1">
    <location>
        <begin position="75"/>
        <end position="96"/>
    </location>
</feature>
<reference evidence="2 3" key="1">
    <citation type="submission" date="2015-07" db="EMBL/GenBank/DDBJ databases">
        <title>Whole genome sequencing of Bosea vaviloviae isolated from cave pool.</title>
        <authorList>
            <person name="Tan N.E.H."/>
            <person name="Lee Y.P."/>
            <person name="Gan H.M."/>
            <person name="Barton H."/>
            <person name="Savka M.A."/>
        </authorList>
    </citation>
    <scope>NUCLEOTIDE SEQUENCE [LARGE SCALE GENOMIC DNA]</scope>
    <source>
        <strain evidence="2 3">SD260</strain>
    </source>
</reference>
<comment type="caution">
    <text evidence="2">The sequence shown here is derived from an EMBL/GenBank/DDBJ whole genome shotgun (WGS) entry which is preliminary data.</text>
</comment>
<evidence type="ECO:0000313" key="3">
    <source>
        <dbReference type="Proteomes" id="UP000037822"/>
    </source>
</evidence>
<dbReference type="PATRIC" id="fig|1526658.3.peg.1486"/>
<name>A0A0N1FBZ0_9HYPH</name>
<dbReference type="EMBL" id="LGSZ01000053">
    <property type="protein sequence ID" value="KPH78794.1"/>
    <property type="molecule type" value="Genomic_DNA"/>
</dbReference>
<evidence type="ECO:0000313" key="2">
    <source>
        <dbReference type="EMBL" id="KPH78794.1"/>
    </source>
</evidence>
<sequence>ALSEQSAASAGSLSSRIAQLNALVAAFRTGNEGAGMAGSAPSHAPAAPVLVRPAVEPAPSEPARLRQLAETAFVQSRAPAKKVANSRASDSGWEEF</sequence>
<gene>
    <name evidence="2" type="ORF">AE618_20365</name>
</gene>
<dbReference type="AlphaFoldDB" id="A0A0N1FBZ0"/>
<proteinExistence type="predicted"/>
<accession>A0A0N1FBZ0</accession>
<protein>
    <submittedName>
        <fullName evidence="2">Uncharacterized protein</fullName>
    </submittedName>
</protein>
<organism evidence="2 3">
    <name type="scientific">Bosea vaviloviae</name>
    <dbReference type="NCBI Taxonomy" id="1526658"/>
    <lineage>
        <taxon>Bacteria</taxon>
        <taxon>Pseudomonadati</taxon>
        <taxon>Pseudomonadota</taxon>
        <taxon>Alphaproteobacteria</taxon>
        <taxon>Hyphomicrobiales</taxon>
        <taxon>Boseaceae</taxon>
        <taxon>Bosea</taxon>
    </lineage>
</organism>
<feature type="non-terminal residue" evidence="2">
    <location>
        <position position="1"/>
    </location>
</feature>